<sequence length="67" mass="7197">MGLFVQRPEEPSEWAGLPGEPVRQRTRAEMLPDDEHPEASPAGLLGLVDAPIASIEIPVPPTEGARD</sequence>
<dbReference type="Proteomes" id="UP001263371">
    <property type="component" value="Unassembled WGS sequence"/>
</dbReference>
<feature type="region of interest" description="Disordered" evidence="1">
    <location>
        <begin position="1"/>
        <end position="22"/>
    </location>
</feature>
<comment type="caution">
    <text evidence="2">The sequence shown here is derived from an EMBL/GenBank/DDBJ whole genome shotgun (WGS) entry which is preliminary data.</text>
</comment>
<protein>
    <submittedName>
        <fullName evidence="2">Uncharacterized protein</fullName>
    </submittedName>
</protein>
<dbReference type="EMBL" id="JAWDIS010000003">
    <property type="protein sequence ID" value="MDU0368302.1"/>
    <property type="molecule type" value="Genomic_DNA"/>
</dbReference>
<evidence type="ECO:0000256" key="1">
    <source>
        <dbReference type="SAM" id="MobiDB-lite"/>
    </source>
</evidence>
<name>A0ABU3TA88_9MICO</name>
<organism evidence="2 3">
    <name type="scientific">Microbacterium galbum</name>
    <dbReference type="NCBI Taxonomy" id="3075994"/>
    <lineage>
        <taxon>Bacteria</taxon>
        <taxon>Bacillati</taxon>
        <taxon>Actinomycetota</taxon>
        <taxon>Actinomycetes</taxon>
        <taxon>Micrococcales</taxon>
        <taxon>Microbacteriaceae</taxon>
        <taxon>Microbacterium</taxon>
    </lineage>
</organism>
<keyword evidence="3" id="KW-1185">Reference proteome</keyword>
<evidence type="ECO:0000313" key="3">
    <source>
        <dbReference type="Proteomes" id="UP001263371"/>
    </source>
</evidence>
<dbReference type="RefSeq" id="WP_315995478.1">
    <property type="nucleotide sequence ID" value="NZ_JAWDIS010000003.1"/>
</dbReference>
<evidence type="ECO:0000313" key="2">
    <source>
        <dbReference type="EMBL" id="MDU0368302.1"/>
    </source>
</evidence>
<accession>A0ABU3TA88</accession>
<reference evidence="2 3" key="1">
    <citation type="submission" date="2023-09" db="EMBL/GenBank/DDBJ databases">
        <title>Microbacterium fusihabitans sp. nov., Microbacterium phycihabitans sp. nov., and Microbacterium cervinum sp. nov., isolated from dried seaweeds of beach.</title>
        <authorList>
            <person name="Lee S.D."/>
        </authorList>
    </citation>
    <scope>NUCLEOTIDE SEQUENCE [LARGE SCALE GENOMIC DNA]</scope>
    <source>
        <strain evidence="2 3">KSW4-17</strain>
    </source>
</reference>
<proteinExistence type="predicted"/>
<gene>
    <name evidence="2" type="ORF">RWH45_13860</name>
</gene>